<reference evidence="1 2" key="1">
    <citation type="journal article" date="2015" name="PLoS Negl. Trop. Dis.">
        <title>Distribution of Plasmids in Distinct Leptospira Pathogenic Species.</title>
        <authorList>
            <person name="Wang Y."/>
            <person name="Zhuang X."/>
            <person name="Zhong Y."/>
            <person name="Zhang C."/>
            <person name="Zhang Y."/>
            <person name="Zeng L."/>
            <person name="Zhu Y."/>
            <person name="He P."/>
            <person name="Dong K."/>
            <person name="Pal U."/>
            <person name="Guo X."/>
            <person name="Qin J."/>
        </authorList>
    </citation>
    <scope>NUCLEOTIDE SEQUENCE [LARGE SCALE GENOMIC DNA]</scope>
    <source>
        <strain evidence="1 2">56604</strain>
    </source>
</reference>
<dbReference type="AlphaFoldDB" id="A0A0S2IXA5"/>
<dbReference type="Proteomes" id="UP000058857">
    <property type="component" value="Chromosome 2"/>
</dbReference>
<accession>A0A0S2IXA5</accession>
<sequence length="40" mass="4902">MPPTNRSTFINNHFENQNQYVEKLFEPNVLKYNFIKPFKL</sequence>
<evidence type="ECO:0000313" key="2">
    <source>
        <dbReference type="Proteomes" id="UP000058857"/>
    </source>
</evidence>
<dbReference type="PATRIC" id="fig|280505.15.peg.4000"/>
<proteinExistence type="predicted"/>
<gene>
    <name evidence="1" type="ORF">LBBP_04110</name>
</gene>
<name>A0A0S2IXA5_LEPBO</name>
<protein>
    <submittedName>
        <fullName evidence="1">Uncharacterized protein</fullName>
    </submittedName>
</protein>
<evidence type="ECO:0000313" key="1">
    <source>
        <dbReference type="EMBL" id="ALO28248.1"/>
    </source>
</evidence>
<dbReference type="EMBL" id="CP012030">
    <property type="protein sequence ID" value="ALO28248.1"/>
    <property type="molecule type" value="Genomic_DNA"/>
</dbReference>
<organism evidence="1">
    <name type="scientific">Leptospira borgpetersenii serovar Ballum</name>
    <dbReference type="NCBI Taxonomy" id="280505"/>
    <lineage>
        <taxon>Bacteria</taxon>
        <taxon>Pseudomonadati</taxon>
        <taxon>Spirochaetota</taxon>
        <taxon>Spirochaetia</taxon>
        <taxon>Leptospirales</taxon>
        <taxon>Leptospiraceae</taxon>
        <taxon>Leptospira</taxon>
    </lineage>
</organism>